<sequence length="497" mass="55536">MLPMFGNPGTTEIPMIRDVTDYVLALHDGVAAAIAEGYAISSGRPSIVNLHTDLGVGNAMAYLITALKNRTPVIVTAGQQDQRHLAYSPLLSGNLYDLAGNFAKYRSEVRRASDIAYEMRKAYQIAAEPPRGPVFLSFPMDVMEQDGLYSGEGVAVSEYGIADDDDVNRIAQAINESENPAIIFGSEIDEFNAFSEAVEFARKVGCPVYSEPLGNRSSYISDDPQYAGELFPAAILINLQLMQHDLLVFIGSDITLYPYTTDTVLPEKRKIFVGLNNTRRMGETYIANPKTFLRKITPLVKKKNSYSAQKDYRKFTDAMRERKRMGYNYVSYRISKYFSDYTLVDEAISMSEPLRHYFGYRPHGYFTARSGQIGWALPASIGMAMDSPKVVSVIGDGSLMYSVQALWTARHYGIPLKMIVLRNGGYSILRSYAKSYYPEIKDADFLRPDPDVESILSSYGIDVNTADTDLRNLEWLRSGSDQKAIVVDVDRSIPNMF</sequence>
<dbReference type="Pfam" id="PF02775">
    <property type="entry name" value="TPP_enzyme_C"/>
    <property type="match status" value="1"/>
</dbReference>
<dbReference type="eggNOG" id="arCOG03656">
    <property type="taxonomic scope" value="Archaea"/>
</dbReference>
<dbReference type="GO" id="GO:0050660">
    <property type="term" value="F:flavin adenine dinucleotide binding"/>
    <property type="evidence" value="ECO:0007669"/>
    <property type="project" value="TreeGrafter"/>
</dbReference>
<dbReference type="AlphaFoldDB" id="Q9HK28"/>
<dbReference type="Proteomes" id="UP000001024">
    <property type="component" value="Chromosome"/>
</dbReference>
<dbReference type="InterPro" id="IPR045229">
    <property type="entry name" value="TPP_enz"/>
</dbReference>
<dbReference type="STRING" id="273075.gene:9571993"/>
<evidence type="ECO:0000259" key="5">
    <source>
        <dbReference type="Pfam" id="PF02775"/>
    </source>
</evidence>
<dbReference type="InParanoid" id="Q9HK28"/>
<keyword evidence="2 3" id="KW-0786">Thiamine pyrophosphate</keyword>
<dbReference type="PANTHER" id="PTHR18968">
    <property type="entry name" value="THIAMINE PYROPHOSPHATE ENZYMES"/>
    <property type="match status" value="1"/>
</dbReference>
<dbReference type="GO" id="GO:0000287">
    <property type="term" value="F:magnesium ion binding"/>
    <property type="evidence" value="ECO:0007669"/>
    <property type="project" value="InterPro"/>
</dbReference>
<feature type="domain" description="Thiamine pyrophosphate enzyme N-terminal TPP-binding" evidence="6">
    <location>
        <begin position="4"/>
        <end position="85"/>
    </location>
</feature>
<evidence type="ECO:0000313" key="8">
    <source>
        <dbReference type="Proteomes" id="UP000001024"/>
    </source>
</evidence>
<reference evidence="7 8" key="1">
    <citation type="journal article" date="2000" name="Nature">
        <title>The genome sequence of the thermoacidophilic scavenger Thermoplasma acidophilum.</title>
        <authorList>
            <person name="Ruepp A."/>
            <person name="Graml W."/>
            <person name="Santos-Martinez M.L."/>
            <person name="Koretke K.K."/>
            <person name="Volker C."/>
            <person name="Mewes H.W."/>
            <person name="Frishman D."/>
            <person name="Stocker S."/>
            <person name="Lupas A.N."/>
            <person name="Baumeister W."/>
        </authorList>
    </citation>
    <scope>NUCLEOTIDE SEQUENCE [LARGE SCALE GENOMIC DNA]</scope>
    <source>
        <strain evidence="8">ATCC 25905 / DSM 1728 / JCM 9062 / NBRC 15155 / AMRC-C165</strain>
    </source>
</reference>
<dbReference type="CDD" id="cd02002">
    <property type="entry name" value="TPP_BFDC"/>
    <property type="match status" value="1"/>
</dbReference>
<proteinExistence type="inferred from homology"/>
<gene>
    <name evidence="7" type="ordered locus">Ta0780</name>
</gene>
<evidence type="ECO:0000256" key="3">
    <source>
        <dbReference type="RuleBase" id="RU362132"/>
    </source>
</evidence>
<dbReference type="Pfam" id="PF00205">
    <property type="entry name" value="TPP_enzyme_M"/>
    <property type="match status" value="1"/>
</dbReference>
<keyword evidence="8" id="KW-1185">Reference proteome</keyword>
<dbReference type="InterPro" id="IPR011766">
    <property type="entry name" value="TPP_enzyme_TPP-bd"/>
</dbReference>
<dbReference type="CDD" id="cd07035">
    <property type="entry name" value="TPP_PYR_POX_like"/>
    <property type="match status" value="1"/>
</dbReference>
<dbReference type="Gene3D" id="3.40.50.970">
    <property type="match status" value="2"/>
</dbReference>
<feature type="domain" description="Thiamine pyrophosphate enzyme central" evidence="4">
    <location>
        <begin position="167"/>
        <end position="290"/>
    </location>
</feature>
<dbReference type="GO" id="GO:0003984">
    <property type="term" value="F:acetolactate synthase activity"/>
    <property type="evidence" value="ECO:0007669"/>
    <property type="project" value="TreeGrafter"/>
</dbReference>
<dbReference type="EMBL" id="AL445065">
    <property type="protein sequence ID" value="CAC11911.1"/>
    <property type="molecule type" value="Genomic_DNA"/>
</dbReference>
<dbReference type="Pfam" id="PF02776">
    <property type="entry name" value="TPP_enzyme_N"/>
    <property type="match status" value="1"/>
</dbReference>
<accession>Q9HK28</accession>
<dbReference type="EnsemblBacteria" id="CAC11911">
    <property type="protein sequence ID" value="CAC11911"/>
    <property type="gene ID" value="CAC11911"/>
</dbReference>
<protein>
    <submittedName>
        <fullName evidence="7">Benzoylformate decarboxylase related proten</fullName>
    </submittedName>
</protein>
<feature type="domain" description="Thiamine pyrophosphate enzyme TPP-binding" evidence="5">
    <location>
        <begin position="357"/>
        <end position="469"/>
    </location>
</feature>
<evidence type="ECO:0000256" key="1">
    <source>
        <dbReference type="ARBA" id="ARBA00007812"/>
    </source>
</evidence>
<dbReference type="PaxDb" id="273075-Ta0780"/>
<comment type="similarity">
    <text evidence="1 3">Belongs to the TPP enzyme family.</text>
</comment>
<evidence type="ECO:0000259" key="4">
    <source>
        <dbReference type="Pfam" id="PF00205"/>
    </source>
</evidence>
<dbReference type="KEGG" id="tac:Ta0780"/>
<evidence type="ECO:0000256" key="2">
    <source>
        <dbReference type="ARBA" id="ARBA00023052"/>
    </source>
</evidence>
<name>Q9HK28_THEAC</name>
<dbReference type="Gene3D" id="3.40.50.1220">
    <property type="entry name" value="TPP-binding domain"/>
    <property type="match status" value="1"/>
</dbReference>
<dbReference type="InterPro" id="IPR012001">
    <property type="entry name" value="Thiamin_PyroP_enz_TPP-bd_dom"/>
</dbReference>
<dbReference type="SUPFAM" id="SSF52467">
    <property type="entry name" value="DHS-like NAD/FAD-binding domain"/>
    <property type="match status" value="1"/>
</dbReference>
<dbReference type="GO" id="GO:0044272">
    <property type="term" value="P:sulfur compound biosynthetic process"/>
    <property type="evidence" value="ECO:0007669"/>
    <property type="project" value="UniProtKB-ARBA"/>
</dbReference>
<dbReference type="GO" id="GO:0006082">
    <property type="term" value="P:organic acid metabolic process"/>
    <property type="evidence" value="ECO:0007669"/>
    <property type="project" value="UniProtKB-ARBA"/>
</dbReference>
<dbReference type="HOGENOM" id="CLU_013748_3_1_2"/>
<organism evidence="7 8">
    <name type="scientific">Thermoplasma acidophilum (strain ATCC 25905 / DSM 1728 / JCM 9062 / NBRC 15155 / AMRC-C165)</name>
    <dbReference type="NCBI Taxonomy" id="273075"/>
    <lineage>
        <taxon>Archaea</taxon>
        <taxon>Methanobacteriati</taxon>
        <taxon>Thermoplasmatota</taxon>
        <taxon>Thermoplasmata</taxon>
        <taxon>Thermoplasmatales</taxon>
        <taxon>Thermoplasmataceae</taxon>
        <taxon>Thermoplasma</taxon>
    </lineage>
</organism>
<evidence type="ECO:0000259" key="6">
    <source>
        <dbReference type="Pfam" id="PF02776"/>
    </source>
</evidence>
<dbReference type="GO" id="GO:0030976">
    <property type="term" value="F:thiamine pyrophosphate binding"/>
    <property type="evidence" value="ECO:0007669"/>
    <property type="project" value="InterPro"/>
</dbReference>
<evidence type="ECO:0000313" key="7">
    <source>
        <dbReference type="EMBL" id="CAC11911.1"/>
    </source>
</evidence>
<dbReference type="InterPro" id="IPR029035">
    <property type="entry name" value="DHS-like_NAD/FAD-binding_dom"/>
</dbReference>
<dbReference type="InterPro" id="IPR012000">
    <property type="entry name" value="Thiamin_PyroP_enz_cen_dom"/>
</dbReference>
<dbReference type="SUPFAM" id="SSF52518">
    <property type="entry name" value="Thiamin diphosphate-binding fold (THDP-binding)"/>
    <property type="match status" value="2"/>
</dbReference>
<dbReference type="InterPro" id="IPR029061">
    <property type="entry name" value="THDP-binding"/>
</dbReference>